<accession>A0A4Q7Z980</accession>
<dbReference type="Proteomes" id="UP000292564">
    <property type="component" value="Unassembled WGS sequence"/>
</dbReference>
<evidence type="ECO:0000313" key="1">
    <source>
        <dbReference type="EMBL" id="RZU46614.1"/>
    </source>
</evidence>
<protein>
    <recommendedName>
        <fullName evidence="3">Universal stress protein family protein</fullName>
    </recommendedName>
</protein>
<comment type="caution">
    <text evidence="1">The sequence shown here is derived from an EMBL/GenBank/DDBJ whole genome shotgun (WGS) entry which is preliminary data.</text>
</comment>
<dbReference type="AlphaFoldDB" id="A0A4Q7Z980"/>
<dbReference type="EMBL" id="SHKY01000002">
    <property type="protein sequence ID" value="RZU46614.1"/>
    <property type="molecule type" value="Genomic_DNA"/>
</dbReference>
<evidence type="ECO:0008006" key="3">
    <source>
        <dbReference type="Google" id="ProtNLM"/>
    </source>
</evidence>
<name>A0A4Q7Z980_9ACTN</name>
<keyword evidence="2" id="KW-1185">Reference proteome</keyword>
<dbReference type="RefSeq" id="WP_130513805.1">
    <property type="nucleotide sequence ID" value="NZ_SHKY01000002.1"/>
</dbReference>
<reference evidence="1 2" key="1">
    <citation type="submission" date="2019-02" db="EMBL/GenBank/DDBJ databases">
        <title>Sequencing the genomes of 1000 actinobacteria strains.</title>
        <authorList>
            <person name="Klenk H.-P."/>
        </authorList>
    </citation>
    <scope>NUCLEOTIDE SEQUENCE [LARGE SCALE GENOMIC DNA]</scope>
    <source>
        <strain evidence="1 2">DSM 45162</strain>
    </source>
</reference>
<evidence type="ECO:0000313" key="2">
    <source>
        <dbReference type="Proteomes" id="UP000292564"/>
    </source>
</evidence>
<proteinExistence type="predicted"/>
<organism evidence="1 2">
    <name type="scientific">Krasilnikovia cinnamomea</name>
    <dbReference type="NCBI Taxonomy" id="349313"/>
    <lineage>
        <taxon>Bacteria</taxon>
        <taxon>Bacillati</taxon>
        <taxon>Actinomycetota</taxon>
        <taxon>Actinomycetes</taxon>
        <taxon>Micromonosporales</taxon>
        <taxon>Micromonosporaceae</taxon>
        <taxon>Krasilnikovia</taxon>
    </lineage>
</organism>
<sequence length="165" mass="17044">MSTTERTAVTLYQAADRSPGSGPILAVLTDGFTDLAVAATAARLAADGRPVIVAAAVRGSGPSINALLHQARATRIAADVAAAAGRVSPILQRAGVMFQTTPLLLPVGWPDGPLPARSVRRLARRTRAATVVTAAPLTRPIPDWLTFAAPSIVDDHDGVALASRR</sequence>
<gene>
    <name evidence="1" type="ORF">EV385_6689</name>
</gene>